<feature type="compositionally biased region" description="Low complexity" evidence="1">
    <location>
        <begin position="159"/>
        <end position="172"/>
    </location>
</feature>
<reference evidence="2" key="1">
    <citation type="submission" date="2020-02" db="EMBL/GenBank/DDBJ databases">
        <authorList>
            <person name="Meier V. D."/>
        </authorList>
    </citation>
    <scope>NUCLEOTIDE SEQUENCE</scope>
    <source>
        <strain evidence="2">AVDCRST_MAG76</strain>
    </source>
</reference>
<proteinExistence type="predicted"/>
<gene>
    <name evidence="2" type="ORF">AVDCRST_MAG76-527</name>
</gene>
<feature type="compositionally biased region" description="Basic and acidic residues" evidence="1">
    <location>
        <begin position="1"/>
        <end position="16"/>
    </location>
</feature>
<feature type="compositionally biased region" description="Basic residues" evidence="1">
    <location>
        <begin position="74"/>
        <end position="84"/>
    </location>
</feature>
<sequence length="205" mass="21245">GARERALVRPRPERRASGMAGPSAGCGPGGPGRPPGPRGAAGGQRRPRRAGGPHLGGGRAAPRSSGRSPTGGAGRRRRGGRAGRARGGGRDHPGVPGRGAVHHLAPPAGSLQGDSSTPPPEGFRHPWGRGGRRRPHLVDHRHPHRAGRGHREPPPPLPGRRGAPGRRPAPLQRGRRAARPQPQHGEGQGGPRPRSGRRQAAGRPM</sequence>
<evidence type="ECO:0000313" key="2">
    <source>
        <dbReference type="EMBL" id="CAA9219229.1"/>
    </source>
</evidence>
<name>A0A6J4HCE1_9ACTN</name>
<feature type="compositionally biased region" description="Basic residues" evidence="1">
    <location>
        <begin position="126"/>
        <end position="148"/>
    </location>
</feature>
<accession>A0A6J4HCE1</accession>
<organism evidence="2">
    <name type="scientific">uncultured Acidimicrobiales bacterium</name>
    <dbReference type="NCBI Taxonomy" id="310071"/>
    <lineage>
        <taxon>Bacteria</taxon>
        <taxon>Bacillati</taxon>
        <taxon>Actinomycetota</taxon>
        <taxon>Acidimicrobiia</taxon>
        <taxon>Acidimicrobiales</taxon>
        <taxon>environmental samples</taxon>
    </lineage>
</organism>
<feature type="region of interest" description="Disordered" evidence="1">
    <location>
        <begin position="1"/>
        <end position="205"/>
    </location>
</feature>
<feature type="non-terminal residue" evidence="2">
    <location>
        <position position="205"/>
    </location>
</feature>
<dbReference type="AlphaFoldDB" id="A0A6J4HCE1"/>
<feature type="compositionally biased region" description="Low complexity" evidence="1">
    <location>
        <begin position="60"/>
        <end position="70"/>
    </location>
</feature>
<feature type="non-terminal residue" evidence="2">
    <location>
        <position position="1"/>
    </location>
</feature>
<protein>
    <submittedName>
        <fullName evidence="2">Uncharacterized protein</fullName>
    </submittedName>
</protein>
<dbReference type="EMBL" id="CADCSZ010000033">
    <property type="protein sequence ID" value="CAA9219229.1"/>
    <property type="molecule type" value="Genomic_DNA"/>
</dbReference>
<evidence type="ECO:0000256" key="1">
    <source>
        <dbReference type="SAM" id="MobiDB-lite"/>
    </source>
</evidence>